<accession>A0ABD0KWI6</accession>
<dbReference type="Proteomes" id="UP001519460">
    <property type="component" value="Unassembled WGS sequence"/>
</dbReference>
<comment type="caution">
    <text evidence="1">The sequence shown here is derived from an EMBL/GenBank/DDBJ whole genome shotgun (WGS) entry which is preliminary data.</text>
</comment>
<evidence type="ECO:0000313" key="1">
    <source>
        <dbReference type="EMBL" id="KAK7491594.1"/>
    </source>
</evidence>
<proteinExistence type="predicted"/>
<name>A0ABD0KWI6_9CAEN</name>
<dbReference type="EMBL" id="JACVVK020000113">
    <property type="protein sequence ID" value="KAK7491594.1"/>
    <property type="molecule type" value="Genomic_DNA"/>
</dbReference>
<reference evidence="1 2" key="1">
    <citation type="journal article" date="2023" name="Sci. Data">
        <title>Genome assembly of the Korean intertidal mud-creeper Batillaria attramentaria.</title>
        <authorList>
            <person name="Patra A.K."/>
            <person name="Ho P.T."/>
            <person name="Jun S."/>
            <person name="Lee S.J."/>
            <person name="Kim Y."/>
            <person name="Won Y.J."/>
        </authorList>
    </citation>
    <scope>NUCLEOTIDE SEQUENCE [LARGE SCALE GENOMIC DNA]</scope>
    <source>
        <strain evidence="1">Wonlab-2016</strain>
    </source>
</reference>
<keyword evidence="2" id="KW-1185">Reference proteome</keyword>
<organism evidence="1 2">
    <name type="scientific">Batillaria attramentaria</name>
    <dbReference type="NCBI Taxonomy" id="370345"/>
    <lineage>
        <taxon>Eukaryota</taxon>
        <taxon>Metazoa</taxon>
        <taxon>Spiralia</taxon>
        <taxon>Lophotrochozoa</taxon>
        <taxon>Mollusca</taxon>
        <taxon>Gastropoda</taxon>
        <taxon>Caenogastropoda</taxon>
        <taxon>Sorbeoconcha</taxon>
        <taxon>Cerithioidea</taxon>
        <taxon>Batillariidae</taxon>
        <taxon>Batillaria</taxon>
    </lineage>
</organism>
<evidence type="ECO:0000313" key="2">
    <source>
        <dbReference type="Proteomes" id="UP001519460"/>
    </source>
</evidence>
<dbReference type="AlphaFoldDB" id="A0ABD0KWI6"/>
<protein>
    <submittedName>
        <fullName evidence="1">Uncharacterized protein</fullName>
    </submittedName>
</protein>
<sequence>MTPDVRALKDSFLVLELKTCCKSNLRDRQHNVPKPEVLVPNQNFDCDCTELFRCFIRRLHIDILLTSLRSSSMLFIGKLQNTRLQKLKLELQTIANSSKLLPTPHPTPHPPCHHIPPAPSHAVKPVKLLFYTLLVQLPVLS</sequence>
<gene>
    <name evidence="1" type="ORF">BaRGS_00017233</name>
</gene>